<evidence type="ECO:0000313" key="2">
    <source>
        <dbReference type="EMBL" id="TDL24474.1"/>
    </source>
</evidence>
<reference evidence="2 3" key="1">
    <citation type="submission" date="2018-06" db="EMBL/GenBank/DDBJ databases">
        <title>A transcriptomic atlas of mushroom development highlights an independent origin of complex multicellularity.</title>
        <authorList>
            <consortium name="DOE Joint Genome Institute"/>
            <person name="Krizsan K."/>
            <person name="Almasi E."/>
            <person name="Merenyi Z."/>
            <person name="Sahu N."/>
            <person name="Viragh M."/>
            <person name="Koszo T."/>
            <person name="Mondo S."/>
            <person name="Kiss B."/>
            <person name="Balint B."/>
            <person name="Kues U."/>
            <person name="Barry K."/>
            <person name="Hegedus J.C."/>
            <person name="Henrissat B."/>
            <person name="Johnson J."/>
            <person name="Lipzen A."/>
            <person name="Ohm R."/>
            <person name="Nagy I."/>
            <person name="Pangilinan J."/>
            <person name="Yan J."/>
            <person name="Xiong Y."/>
            <person name="Grigoriev I.V."/>
            <person name="Hibbett D.S."/>
            <person name="Nagy L.G."/>
        </authorList>
    </citation>
    <scope>NUCLEOTIDE SEQUENCE [LARGE SCALE GENOMIC DNA]</scope>
    <source>
        <strain evidence="2 3">SZMC22713</strain>
    </source>
</reference>
<sequence>MSSISSGVMDNGDSPKLEKVIYAEFLGSVWGREDPASDSDVGGCSSATEKATKGPINANRRFRSSGETGIDMKGYREEGGTVSSFAHPVFRYRVAYARCHQQSQQEGQVVKSNVDAMPGLLQRGRDAYMGAYMKHKVSTWTLRRMERSECDLLFQALLGSICGDDPQ</sequence>
<keyword evidence="3" id="KW-1185">Reference proteome</keyword>
<organism evidence="2 3">
    <name type="scientific">Rickenella mellea</name>
    <dbReference type="NCBI Taxonomy" id="50990"/>
    <lineage>
        <taxon>Eukaryota</taxon>
        <taxon>Fungi</taxon>
        <taxon>Dikarya</taxon>
        <taxon>Basidiomycota</taxon>
        <taxon>Agaricomycotina</taxon>
        <taxon>Agaricomycetes</taxon>
        <taxon>Hymenochaetales</taxon>
        <taxon>Rickenellaceae</taxon>
        <taxon>Rickenella</taxon>
    </lineage>
</organism>
<evidence type="ECO:0000256" key="1">
    <source>
        <dbReference type="SAM" id="MobiDB-lite"/>
    </source>
</evidence>
<feature type="region of interest" description="Disordered" evidence="1">
    <location>
        <begin position="34"/>
        <end position="73"/>
    </location>
</feature>
<dbReference type="Proteomes" id="UP000294933">
    <property type="component" value="Unassembled WGS sequence"/>
</dbReference>
<gene>
    <name evidence="2" type="ORF">BD410DRAFT_827018</name>
</gene>
<dbReference type="EMBL" id="ML170166">
    <property type="protein sequence ID" value="TDL24474.1"/>
    <property type="molecule type" value="Genomic_DNA"/>
</dbReference>
<dbReference type="AlphaFoldDB" id="A0A4Y7QA64"/>
<name>A0A4Y7QA64_9AGAM</name>
<protein>
    <submittedName>
        <fullName evidence="2">Uncharacterized protein</fullName>
    </submittedName>
</protein>
<accession>A0A4Y7QA64</accession>
<proteinExistence type="predicted"/>
<evidence type="ECO:0000313" key="3">
    <source>
        <dbReference type="Proteomes" id="UP000294933"/>
    </source>
</evidence>
<dbReference type="VEuPathDB" id="FungiDB:BD410DRAFT_827018"/>